<accession>A0AAN4U3Z3</accession>
<dbReference type="GO" id="GO:0006310">
    <property type="term" value="P:DNA recombination"/>
    <property type="evidence" value="ECO:0007669"/>
    <property type="project" value="UniProtKB-KW"/>
</dbReference>
<dbReference type="InterPro" id="IPR002104">
    <property type="entry name" value="Integrase_catalytic"/>
</dbReference>
<feature type="domain" description="Core-binding (CB)" evidence="6">
    <location>
        <begin position="161"/>
        <end position="242"/>
    </location>
</feature>
<keyword evidence="1" id="KW-0229">DNA integration</keyword>
<dbReference type="PANTHER" id="PTHR34605:SF4">
    <property type="entry name" value="DNA ADENINE METHYLTRANSFERASE"/>
    <property type="match status" value="1"/>
</dbReference>
<dbReference type="SUPFAM" id="SSF56349">
    <property type="entry name" value="DNA breaking-rejoining enzymes"/>
    <property type="match status" value="1"/>
</dbReference>
<evidence type="ECO:0000256" key="2">
    <source>
        <dbReference type="ARBA" id="ARBA00023125"/>
    </source>
</evidence>
<evidence type="ECO:0000259" key="5">
    <source>
        <dbReference type="PROSITE" id="PS51898"/>
    </source>
</evidence>
<evidence type="ECO:0000313" key="8">
    <source>
        <dbReference type="Proteomes" id="UP000321287"/>
    </source>
</evidence>
<dbReference type="PROSITE" id="PS51900">
    <property type="entry name" value="CB"/>
    <property type="match status" value="1"/>
</dbReference>
<dbReference type="AlphaFoldDB" id="A0AAN4U3Z3"/>
<evidence type="ECO:0008006" key="9">
    <source>
        <dbReference type="Google" id="ProtNLM"/>
    </source>
</evidence>
<reference evidence="7 8" key="1">
    <citation type="submission" date="2019-07" db="EMBL/GenBank/DDBJ databases">
        <title>Whole genome shotgun sequence of Asaia bogorensis NBRC 16594.</title>
        <authorList>
            <person name="Hosoyama A."/>
            <person name="Uohara A."/>
            <person name="Ohji S."/>
            <person name="Ichikawa N."/>
        </authorList>
    </citation>
    <scope>NUCLEOTIDE SEQUENCE [LARGE SCALE GENOMIC DNA]</scope>
    <source>
        <strain evidence="7 8">NBRC 16594</strain>
    </source>
</reference>
<dbReference type="Gene3D" id="1.10.150.130">
    <property type="match status" value="1"/>
</dbReference>
<dbReference type="CDD" id="cd00799">
    <property type="entry name" value="INT_Cre_C"/>
    <property type="match status" value="1"/>
</dbReference>
<gene>
    <name evidence="7" type="ORF">ABO01nite_29190</name>
</gene>
<evidence type="ECO:0000256" key="3">
    <source>
        <dbReference type="ARBA" id="ARBA00023172"/>
    </source>
</evidence>
<dbReference type="InterPro" id="IPR004107">
    <property type="entry name" value="Integrase_SAM-like_N"/>
</dbReference>
<evidence type="ECO:0000256" key="1">
    <source>
        <dbReference type="ARBA" id="ARBA00022908"/>
    </source>
</evidence>
<keyword evidence="3" id="KW-0233">DNA recombination</keyword>
<dbReference type="InterPro" id="IPR011010">
    <property type="entry name" value="DNA_brk_join_enz"/>
</dbReference>
<dbReference type="InterPro" id="IPR044068">
    <property type="entry name" value="CB"/>
</dbReference>
<keyword evidence="2 4" id="KW-0238">DNA-binding</keyword>
<evidence type="ECO:0000256" key="4">
    <source>
        <dbReference type="PROSITE-ProRule" id="PRU01248"/>
    </source>
</evidence>
<evidence type="ECO:0000259" key="6">
    <source>
        <dbReference type="PROSITE" id="PS51900"/>
    </source>
</evidence>
<keyword evidence="8" id="KW-1185">Reference proteome</keyword>
<organism evidence="7 8">
    <name type="scientific">Asaia bogorensis NBRC 16594</name>
    <dbReference type="NCBI Taxonomy" id="1231624"/>
    <lineage>
        <taxon>Bacteria</taxon>
        <taxon>Pseudomonadati</taxon>
        <taxon>Pseudomonadota</taxon>
        <taxon>Alphaproteobacteria</taxon>
        <taxon>Acetobacterales</taxon>
        <taxon>Acetobacteraceae</taxon>
        <taxon>Asaia</taxon>
    </lineage>
</organism>
<name>A0AAN4U3Z3_9PROT</name>
<evidence type="ECO:0000313" key="7">
    <source>
        <dbReference type="EMBL" id="GEL54912.1"/>
    </source>
</evidence>
<dbReference type="PANTHER" id="PTHR34605">
    <property type="entry name" value="PHAGE_INTEGRASE DOMAIN-CONTAINING PROTEIN"/>
    <property type="match status" value="1"/>
</dbReference>
<protein>
    <recommendedName>
        <fullName evidence="9">Phage DNA recombinase</fullName>
    </recommendedName>
</protein>
<dbReference type="PROSITE" id="PS51898">
    <property type="entry name" value="TYR_RECOMBINASE"/>
    <property type="match status" value="1"/>
</dbReference>
<dbReference type="GO" id="GO:0015074">
    <property type="term" value="P:DNA integration"/>
    <property type="evidence" value="ECO:0007669"/>
    <property type="project" value="UniProtKB-KW"/>
</dbReference>
<dbReference type="RefSeq" id="WP_146926907.1">
    <property type="nucleotide sequence ID" value="NZ_BAPU01000048.1"/>
</dbReference>
<proteinExistence type="predicted"/>
<sequence>MIDEVRLFGSRSAGRQAVLDRLDGAAIGLIGDAELRNATVILSQAVFTPPLSVVLAGGQLTNGDFAADTSIAEPAETSDQALAALQRLVGALPKQHKLTLCLEVESGVPRFVGALEDAGGAGRGKALAELPPCPIGQPPAAVSAWFSHVSSIVLPEHDGTLQTARDAAEVFNQLAKSGNTLRTYRSAVRGWCRWASDHNLPALPARSDDVAAYLSDMALRARKVSTIDIHRAALRYLHHLAQIAIPTSHPLVSGALAGIRRNAINPQPEQKTALTWESLTEAVDAIPGLDPTSRRDRAILLLGFAGAFRRSELSGLLVSDLTFSEDGLIVRLRHSKGDKARKGELIGIPSGITRHCPILALNAWFRAAGIKEGPVFRRVWLPAQVKAGMPSPALPKIGEDALSDRAIADIIRKRCSAAGLEGDFSGHSLRRGAINTGAQDGYDLLELKRFSRHKSLQVVETYIDEASVKARNPGRSRF</sequence>
<dbReference type="InterPro" id="IPR010998">
    <property type="entry name" value="Integrase_recombinase_N"/>
</dbReference>
<dbReference type="EMBL" id="BJVS01000010">
    <property type="protein sequence ID" value="GEL54912.1"/>
    <property type="molecule type" value="Genomic_DNA"/>
</dbReference>
<dbReference type="Pfam" id="PF00589">
    <property type="entry name" value="Phage_integrase"/>
    <property type="match status" value="1"/>
</dbReference>
<comment type="caution">
    <text evidence="7">The sequence shown here is derived from an EMBL/GenBank/DDBJ whole genome shotgun (WGS) entry which is preliminary data.</text>
</comment>
<dbReference type="Pfam" id="PF02899">
    <property type="entry name" value="Phage_int_SAM_1"/>
    <property type="match status" value="1"/>
</dbReference>
<dbReference type="InterPro" id="IPR013762">
    <property type="entry name" value="Integrase-like_cat_sf"/>
</dbReference>
<dbReference type="GO" id="GO:0003677">
    <property type="term" value="F:DNA binding"/>
    <property type="evidence" value="ECO:0007669"/>
    <property type="project" value="UniProtKB-UniRule"/>
</dbReference>
<dbReference type="Proteomes" id="UP000321287">
    <property type="component" value="Unassembled WGS sequence"/>
</dbReference>
<dbReference type="Gene3D" id="1.10.443.10">
    <property type="entry name" value="Intergrase catalytic core"/>
    <property type="match status" value="1"/>
</dbReference>
<feature type="domain" description="Tyr recombinase" evidence="5">
    <location>
        <begin position="269"/>
        <end position="475"/>
    </location>
</feature>
<dbReference type="InterPro" id="IPR052925">
    <property type="entry name" value="Phage_Integrase-like_Recomb"/>
</dbReference>
<dbReference type="SUPFAM" id="SSF47823">
    <property type="entry name" value="lambda integrase-like, N-terminal domain"/>
    <property type="match status" value="1"/>
</dbReference>